<dbReference type="Gene3D" id="3.20.20.140">
    <property type="entry name" value="Metal-dependent hydrolases"/>
    <property type="match status" value="1"/>
</dbReference>
<feature type="domain" description="Amidohydrolase 3" evidence="1">
    <location>
        <begin position="94"/>
        <end position="393"/>
    </location>
</feature>
<accession>A0ABT2P9R7</accession>
<dbReference type="Pfam" id="PF07969">
    <property type="entry name" value="Amidohydro_3"/>
    <property type="match status" value="1"/>
</dbReference>
<dbReference type="Gene3D" id="2.30.40.10">
    <property type="entry name" value="Urease, subunit C, domain 1"/>
    <property type="match status" value="1"/>
</dbReference>
<dbReference type="InterPro" id="IPR032466">
    <property type="entry name" value="Metal_Hydrolase"/>
</dbReference>
<dbReference type="PANTHER" id="PTHR32027:SF9">
    <property type="entry name" value="BLL3847 PROTEIN"/>
    <property type="match status" value="1"/>
</dbReference>
<evidence type="ECO:0000313" key="3">
    <source>
        <dbReference type="Proteomes" id="UP001300496"/>
    </source>
</evidence>
<dbReference type="PANTHER" id="PTHR32027">
    <property type="entry name" value="CYTOSINE DEAMINASE"/>
    <property type="match status" value="1"/>
</dbReference>
<dbReference type="EMBL" id="JAODOR010000003">
    <property type="protein sequence ID" value="MCT9001255.1"/>
    <property type="molecule type" value="Genomic_DNA"/>
</dbReference>
<comment type="caution">
    <text evidence="2">The sequence shown here is derived from an EMBL/GenBank/DDBJ whole genome shotgun (WGS) entry which is preliminary data.</text>
</comment>
<dbReference type="InterPro" id="IPR011059">
    <property type="entry name" value="Metal-dep_hydrolase_composite"/>
</dbReference>
<name>A0ABT2P9R7_9MICO</name>
<gene>
    <name evidence="2" type="ORF">N4R40_02580</name>
</gene>
<dbReference type="Proteomes" id="UP001300496">
    <property type="component" value="Unassembled WGS sequence"/>
</dbReference>
<keyword evidence="3" id="KW-1185">Reference proteome</keyword>
<protein>
    <submittedName>
        <fullName evidence="2">Amidohydrolase family protein</fullName>
    </submittedName>
</protein>
<dbReference type="InterPro" id="IPR013108">
    <property type="entry name" value="Amidohydro_3"/>
</dbReference>
<proteinExistence type="predicted"/>
<sequence>MHLPRPLRTLRHATLPDGTRADVVLDGGIVERVWAAGTAPAADDAQELDLEGFVLLTAAADPHAHLDKSRTWEQISPPFGDLPTAVAQYDAYAHAVTRESIRERARATALDMLAHGVTAVRSHVNILSGDEPLRGVDALLDVREDLRGLMDIELCTLGDDRVSEAQHEEAIARGVDLIGGAPHLAADPDAELDRLLSLAERLGCGVDMHTDESLDGPLTIVALARRTGAWTHASASAGHCSRLGTLPPNELAPIVEAIRAADLGVIALPITNLYLQGWDTPVSTPRGITAVRALLDAGVRLGAGADNVRDPFNPLGRCDPLETVALLVTAAHLTIDEAVSVVSDGSRSVMRLPAAGAVPGAQADFVAVKGGSLAEVAASADPNRHVLHRGRLVSSTVATVTTAAWSRATERQVSA</sequence>
<evidence type="ECO:0000313" key="2">
    <source>
        <dbReference type="EMBL" id="MCT9001255.1"/>
    </source>
</evidence>
<dbReference type="SUPFAM" id="SSF51556">
    <property type="entry name" value="Metallo-dependent hydrolases"/>
    <property type="match status" value="1"/>
</dbReference>
<reference evidence="2 3" key="1">
    <citation type="journal article" date="2024" name="Int. J. Syst. Evol. Microbiol.">
        <title>Microbacterium memoriense sp. nov., a member of the Actinomycetota from marine beach sediment of the north coast of Portugal.</title>
        <authorList>
            <person name="Santos J.D.N.D."/>
            <person name="Klimek D."/>
            <person name="Calusinska M."/>
            <person name="Lobo-da-Cunha A."/>
            <person name="Catita J."/>
            <person name="Goncalves H."/>
            <person name="Gonzalez I."/>
            <person name="Lage O.M."/>
        </authorList>
    </citation>
    <scope>NUCLEOTIDE SEQUENCE [LARGE SCALE GENOMIC DNA]</scope>
    <source>
        <strain evidence="2 3">PMIC_1C1B</strain>
    </source>
</reference>
<dbReference type="InterPro" id="IPR052349">
    <property type="entry name" value="Metallo-hydrolase_Enzymes"/>
</dbReference>
<evidence type="ECO:0000259" key="1">
    <source>
        <dbReference type="Pfam" id="PF07969"/>
    </source>
</evidence>
<dbReference type="RefSeq" id="WP_261605802.1">
    <property type="nucleotide sequence ID" value="NZ_JAODOR010000003.1"/>
</dbReference>
<organism evidence="2 3">
    <name type="scientific">Microbacterium memoriense</name>
    <dbReference type="NCBI Taxonomy" id="2978350"/>
    <lineage>
        <taxon>Bacteria</taxon>
        <taxon>Bacillati</taxon>
        <taxon>Actinomycetota</taxon>
        <taxon>Actinomycetes</taxon>
        <taxon>Micrococcales</taxon>
        <taxon>Microbacteriaceae</taxon>
        <taxon>Microbacterium</taxon>
    </lineage>
</organism>